<protein>
    <submittedName>
        <fullName evidence="3">Uncharacterized protein</fullName>
    </submittedName>
</protein>
<feature type="signal peptide" evidence="2">
    <location>
        <begin position="1"/>
        <end position="17"/>
    </location>
</feature>
<dbReference type="Proteomes" id="UP000751190">
    <property type="component" value="Unassembled WGS sequence"/>
</dbReference>
<keyword evidence="2" id="KW-0732">Signal</keyword>
<evidence type="ECO:0000256" key="2">
    <source>
        <dbReference type="SAM" id="SignalP"/>
    </source>
</evidence>
<evidence type="ECO:0000313" key="4">
    <source>
        <dbReference type="Proteomes" id="UP000751190"/>
    </source>
</evidence>
<gene>
    <name evidence="3" type="ORF">KFE25_001642</name>
</gene>
<keyword evidence="4" id="KW-1185">Reference proteome</keyword>
<feature type="transmembrane region" description="Helical" evidence="1">
    <location>
        <begin position="219"/>
        <end position="235"/>
    </location>
</feature>
<keyword evidence="1" id="KW-1133">Transmembrane helix</keyword>
<keyword evidence="1" id="KW-0472">Membrane</keyword>
<organism evidence="3 4">
    <name type="scientific">Diacronema lutheri</name>
    <name type="common">Unicellular marine alga</name>
    <name type="synonym">Monochrysis lutheri</name>
    <dbReference type="NCBI Taxonomy" id="2081491"/>
    <lineage>
        <taxon>Eukaryota</taxon>
        <taxon>Haptista</taxon>
        <taxon>Haptophyta</taxon>
        <taxon>Pavlovophyceae</taxon>
        <taxon>Pavlovales</taxon>
        <taxon>Pavlovaceae</taxon>
        <taxon>Diacronema</taxon>
    </lineage>
</organism>
<dbReference type="PANTHER" id="PTHR34679">
    <property type="match status" value="1"/>
</dbReference>
<sequence>MRVILSVVLAAVAPAAALHRPPALRVRMSRGAFMSTSDCTEPRALRGVARSLPDLAPAASTVGGRAPLVAAALLAASALPEAALAKGGEFGLLEKKLPALVHPAVMLAMFAVSASAAYTGLQWRRLRDVTKELSALKAELKPLAELEEPVATQAAKKRELEASVAALTDTRSSLASANLRDTHWALGSTLLGLGTSFAIEGPVNTFMRAGKLFPGPHLYAGAGCVVFWALAAALTPQMQKGSDTARVAHIGLNSAGLALFTWQLVSGWEILSKVWEKVPW</sequence>
<accession>A0A8J5XE69</accession>
<dbReference type="OrthoDB" id="4914at2759"/>
<comment type="caution">
    <text evidence="3">The sequence shown here is derived from an EMBL/GenBank/DDBJ whole genome shotgun (WGS) entry which is preliminary data.</text>
</comment>
<feature type="transmembrane region" description="Helical" evidence="1">
    <location>
        <begin position="247"/>
        <end position="265"/>
    </location>
</feature>
<dbReference type="InterPro" id="IPR025067">
    <property type="entry name" value="DUF4079"/>
</dbReference>
<dbReference type="Pfam" id="PF13301">
    <property type="entry name" value="DUF4079"/>
    <property type="match status" value="1"/>
</dbReference>
<feature type="chain" id="PRO_5035277289" evidence="2">
    <location>
        <begin position="18"/>
        <end position="280"/>
    </location>
</feature>
<dbReference type="OMA" id="HAIITCS"/>
<dbReference type="AlphaFoldDB" id="A0A8J5XE69"/>
<evidence type="ECO:0000313" key="3">
    <source>
        <dbReference type="EMBL" id="KAG8462869.1"/>
    </source>
</evidence>
<proteinExistence type="predicted"/>
<reference evidence="3" key="1">
    <citation type="submission" date="2021-05" db="EMBL/GenBank/DDBJ databases">
        <title>The genome of the haptophyte Pavlova lutheri (Diacronema luteri, Pavlovales) - a model for lipid biosynthesis in eukaryotic algae.</title>
        <authorList>
            <person name="Hulatt C.J."/>
            <person name="Posewitz M.C."/>
        </authorList>
    </citation>
    <scope>NUCLEOTIDE SEQUENCE</scope>
    <source>
        <strain evidence="3">NIVA-4/92</strain>
    </source>
</reference>
<keyword evidence="1" id="KW-0812">Transmembrane</keyword>
<name>A0A8J5XE69_DIALT</name>
<feature type="transmembrane region" description="Helical" evidence="1">
    <location>
        <begin position="100"/>
        <end position="121"/>
    </location>
</feature>
<evidence type="ECO:0000256" key="1">
    <source>
        <dbReference type="SAM" id="Phobius"/>
    </source>
</evidence>
<dbReference type="PANTHER" id="PTHR34679:SF2">
    <property type="entry name" value="OS02G0122500 PROTEIN"/>
    <property type="match status" value="1"/>
</dbReference>
<dbReference type="EMBL" id="JAGTXO010000018">
    <property type="protein sequence ID" value="KAG8462869.1"/>
    <property type="molecule type" value="Genomic_DNA"/>
</dbReference>